<feature type="region of interest" description="Disordered" evidence="2">
    <location>
        <begin position="1053"/>
        <end position="1095"/>
    </location>
</feature>
<dbReference type="PANTHER" id="PTHR13037">
    <property type="entry name" value="FORMIN"/>
    <property type="match status" value="1"/>
</dbReference>
<dbReference type="SUPFAM" id="SSF81383">
    <property type="entry name" value="F-box domain"/>
    <property type="match status" value="1"/>
</dbReference>
<feature type="domain" description="F-box" evidence="3">
    <location>
        <begin position="45"/>
        <end position="91"/>
    </location>
</feature>
<dbReference type="AlphaFoldDB" id="A0AAD5S3K1"/>
<reference evidence="4" key="1">
    <citation type="submission" date="2022-07" db="EMBL/GenBank/DDBJ databases">
        <title>Draft genome sequence of Zalerion maritima ATCC 34329, a (micro)plastics degrading marine fungus.</title>
        <authorList>
            <person name="Paco A."/>
            <person name="Goncalves M.F.M."/>
            <person name="Rocha-Santos T.A.P."/>
            <person name="Alves A."/>
        </authorList>
    </citation>
    <scope>NUCLEOTIDE SEQUENCE</scope>
    <source>
        <strain evidence="4">ATCC 34329</strain>
    </source>
</reference>
<feature type="compositionally biased region" description="Polar residues" evidence="2">
    <location>
        <begin position="765"/>
        <end position="790"/>
    </location>
</feature>
<feature type="compositionally biased region" description="Low complexity" evidence="2">
    <location>
        <begin position="648"/>
        <end position="663"/>
    </location>
</feature>
<feature type="compositionally biased region" description="Polar residues" evidence="2">
    <location>
        <begin position="1183"/>
        <end position="1192"/>
    </location>
</feature>
<evidence type="ECO:0000313" key="4">
    <source>
        <dbReference type="EMBL" id="KAJ2905123.1"/>
    </source>
</evidence>
<dbReference type="EMBL" id="JAKWBI020000038">
    <property type="protein sequence ID" value="KAJ2905123.1"/>
    <property type="molecule type" value="Genomic_DNA"/>
</dbReference>
<feature type="compositionally biased region" description="Low complexity" evidence="2">
    <location>
        <begin position="875"/>
        <end position="896"/>
    </location>
</feature>
<sequence length="1262" mass="136104">MATNDDGVSFITADTKRTATATTNAASSSPISPTYRLSQPVDLSRSGFERLPDEIVQQILQATEPSSFASLVVLNSKWRRVSQQAPLYAHQLSKCPSFAASHRSFSTDVDDEKLPELRSLFAKEVKRNLFQAFLRPNETVVKLISNSISSSSCPGGEGLQFSPSPKGTHLLAFNSSRIYVIDVSGPELDVKRELKILRRPSSTRITDDGSLLAILSTDMQVDLYDLTKSPPKRTHSLILDNSPRAIALSPCGSVLAAAYEGGIEVSSLSATALATDRRAVKCDGVDALAFSFDGTQILGTTINSNPPNTVILTAPYYDPGSHMPDETISGLWTTSILFPNTSRDCSHAVLLQESGHEEAYWTLTYDRSFETFRAVHVDDLRNGTTYFTGPAPTSNSPSKLLPCTLPSTTYSGEVFSAGFQGKEIWIYGVPENLDAVPEHSAVSVEGSPNPIGRRSSGISLRPSSRIQENSGARPPQWQVLCDKLRHTFVTGAKVATLDGVSMVKWVGTSGQKSLKERLVVAAKGVMPPKPITEEDDVDFVDGGRITLLDFEYGFSNGKRTEITIEVGTKEPEVLEEERRDMDTEVAIVRRRTVAQRRGNRGAVSRAATTASRRPPIPAPPPLPQPEAGTNDDDDPLIPRRLGQLRPPATAATNTSTGETTAPGEEGEEGLSIEEQEALDAPYAHASPRSGTTLRRAATAAAMSRRLHPPAAGRGRYEYRRADGRREHPHESDADNWVPPPPPYQKEDPQDLPAFLRNAVIDNGGNVVTQPTASVPPQTTNTAQSQWTPPRQATRERGPQQQQVDGRDSQPASRQRTQPQVETPQVAMQNQQQHTASGSTSSPTSGRGADEPQRPTSSWTVNTNSLYDVSPPDSPTTPAAVAVATATVSTSPSIAPSQSRRRISASSNIVSPAIASPERRAAPLPPVPRLETSPTSLPRSVPVSQGPPAPTLNLAIPSPTLNNLMWNNGPQPSPGSATGPSIRRLSNSQTWPTNPSAPAPAAPTGFPYSAPATGPDMVPGSVMAPRQEQMASLFHHEHGSPQQRYSTTFMQRVPVGSRSGSAGNEFSGSPPSQPQSPPMPHNFSHPRRPMYPEPDQPLIVSTPAGVQGAFDPPDRRISARRTEMPILAPVPRHPRPTRTGPVRPTVERLEGMYNPQPQMPQPGGGQRFLNAIGGSFLNAPPQLTPTSTSSAQRHASVKRRKSRASRSAQKNLQDAKKKGWNGGQKPKKRRAKDSDAVSSAAWTDVSRSTTGHGDEKDKKCVVM</sequence>
<dbReference type="Gene3D" id="2.130.10.10">
    <property type="entry name" value="YVTN repeat-like/Quinoprotein amine dehydrogenase"/>
    <property type="match status" value="1"/>
</dbReference>
<feature type="compositionally biased region" description="Polar residues" evidence="2">
    <location>
        <begin position="1235"/>
        <end position="1250"/>
    </location>
</feature>
<feature type="compositionally biased region" description="Pro residues" evidence="2">
    <location>
        <begin position="1070"/>
        <end position="1079"/>
    </location>
</feature>
<dbReference type="SUPFAM" id="SSF82171">
    <property type="entry name" value="DPP6 N-terminal domain-like"/>
    <property type="match status" value="1"/>
</dbReference>
<feature type="region of interest" description="Disordered" evidence="2">
    <location>
        <begin position="441"/>
        <end position="472"/>
    </location>
</feature>
<feature type="compositionally biased region" description="Basic residues" evidence="2">
    <location>
        <begin position="1194"/>
        <end position="1203"/>
    </location>
</feature>
<gene>
    <name evidence="4" type="ORF">MKZ38_006369</name>
</gene>
<feature type="compositionally biased region" description="Basic and acidic residues" evidence="2">
    <location>
        <begin position="1251"/>
        <end position="1262"/>
    </location>
</feature>
<feature type="compositionally biased region" description="Basic and acidic residues" evidence="2">
    <location>
        <begin position="714"/>
        <end position="732"/>
    </location>
</feature>
<dbReference type="PANTHER" id="PTHR13037:SF24">
    <property type="entry name" value="POLYCOMB PROTEIN PCL-RELATED"/>
    <property type="match status" value="1"/>
</dbReference>
<dbReference type="PROSITE" id="PS50181">
    <property type="entry name" value="FBOX"/>
    <property type="match status" value="1"/>
</dbReference>
<feature type="compositionally biased region" description="Polar residues" evidence="2">
    <location>
        <begin position="853"/>
        <end position="866"/>
    </location>
</feature>
<dbReference type="Pfam" id="PF23749">
    <property type="entry name" value="DUF7165"/>
    <property type="match status" value="1"/>
</dbReference>
<dbReference type="InterPro" id="IPR015943">
    <property type="entry name" value="WD40/YVTN_repeat-like_dom_sf"/>
</dbReference>
<evidence type="ECO:0000256" key="2">
    <source>
        <dbReference type="SAM" id="MobiDB-lite"/>
    </source>
</evidence>
<feature type="region of interest" description="Disordered" evidence="2">
    <location>
        <begin position="682"/>
        <end position="1021"/>
    </location>
</feature>
<comment type="caution">
    <text evidence="4">The sequence shown here is derived from an EMBL/GenBank/DDBJ whole genome shotgun (WGS) entry which is preliminary data.</text>
</comment>
<feature type="region of interest" description="Disordered" evidence="2">
    <location>
        <begin position="590"/>
        <end position="670"/>
    </location>
</feature>
<proteinExistence type="predicted"/>
<name>A0AAD5S3K1_9PEZI</name>
<feature type="compositionally biased region" description="Polar residues" evidence="2">
    <location>
        <begin position="456"/>
        <end position="470"/>
    </location>
</feature>
<evidence type="ECO:0000259" key="3">
    <source>
        <dbReference type="PROSITE" id="PS50181"/>
    </source>
</evidence>
<feature type="compositionally biased region" description="Low complexity" evidence="2">
    <location>
        <begin position="688"/>
        <end position="703"/>
    </location>
</feature>
<protein>
    <recommendedName>
        <fullName evidence="3">F-box domain-containing protein</fullName>
    </recommendedName>
</protein>
<dbReference type="InterPro" id="IPR001810">
    <property type="entry name" value="F-box_dom"/>
</dbReference>
<feature type="region of interest" description="Disordered" evidence="2">
    <location>
        <begin position="1154"/>
        <end position="1262"/>
    </location>
</feature>
<keyword evidence="1" id="KW-0945">Host-virus interaction</keyword>
<dbReference type="InterPro" id="IPR036047">
    <property type="entry name" value="F-box-like_dom_sf"/>
</dbReference>
<feature type="compositionally biased region" description="Pro residues" evidence="2">
    <location>
        <begin position="614"/>
        <end position="624"/>
    </location>
</feature>
<keyword evidence="5" id="KW-1185">Reference proteome</keyword>
<organism evidence="4 5">
    <name type="scientific">Zalerion maritima</name>
    <dbReference type="NCBI Taxonomy" id="339359"/>
    <lineage>
        <taxon>Eukaryota</taxon>
        <taxon>Fungi</taxon>
        <taxon>Dikarya</taxon>
        <taxon>Ascomycota</taxon>
        <taxon>Pezizomycotina</taxon>
        <taxon>Sordariomycetes</taxon>
        <taxon>Lulworthiomycetidae</taxon>
        <taxon>Lulworthiales</taxon>
        <taxon>Lulworthiaceae</taxon>
        <taxon>Zalerion</taxon>
    </lineage>
</organism>
<feature type="compositionally biased region" description="Polar residues" evidence="2">
    <location>
        <begin position="958"/>
        <end position="993"/>
    </location>
</feature>
<dbReference type="Proteomes" id="UP001201980">
    <property type="component" value="Unassembled WGS sequence"/>
</dbReference>
<feature type="compositionally biased region" description="Basic residues" evidence="2">
    <location>
        <begin position="590"/>
        <end position="599"/>
    </location>
</feature>
<feature type="compositionally biased region" description="Low complexity" evidence="2">
    <location>
        <begin position="834"/>
        <end position="846"/>
    </location>
</feature>
<feature type="compositionally biased region" description="Polar residues" evidence="2">
    <location>
        <begin position="798"/>
        <end position="833"/>
    </location>
</feature>
<evidence type="ECO:0000313" key="5">
    <source>
        <dbReference type="Proteomes" id="UP001201980"/>
    </source>
</evidence>
<evidence type="ECO:0000256" key="1">
    <source>
        <dbReference type="ARBA" id="ARBA00022581"/>
    </source>
</evidence>
<dbReference type="InterPro" id="IPR055589">
    <property type="entry name" value="DUF7165"/>
</dbReference>
<accession>A0AAD5S3K1</accession>